<protein>
    <submittedName>
        <fullName evidence="1">Uncharacterized protein</fullName>
    </submittedName>
</protein>
<dbReference type="OrthoDB" id="9782620at2"/>
<organism evidence="1 2">
    <name type="scientific">Loktanella atrilutea</name>
    <dbReference type="NCBI Taxonomy" id="366533"/>
    <lineage>
        <taxon>Bacteria</taxon>
        <taxon>Pseudomonadati</taxon>
        <taxon>Pseudomonadota</taxon>
        <taxon>Alphaproteobacteria</taxon>
        <taxon>Rhodobacterales</taxon>
        <taxon>Roseobacteraceae</taxon>
        <taxon>Loktanella</taxon>
    </lineage>
</organism>
<sequence length="100" mass="10846">MPRRNNATANDADRKFPIRVKVRVPPTGLGTMLVEIDVWLTSTFGDEGYGHGSATAAGMDATAYHFMSIDDAQAFLKAFPKLELAAGFVPPASLAESRYR</sequence>
<accession>A0A1M5DM01</accession>
<dbReference type="RefSeq" id="WP_072858373.1">
    <property type="nucleotide sequence ID" value="NZ_FQUE01000010.1"/>
</dbReference>
<dbReference type="EMBL" id="FQUE01000010">
    <property type="protein sequence ID" value="SHF67936.1"/>
    <property type="molecule type" value="Genomic_DNA"/>
</dbReference>
<keyword evidence="2" id="KW-1185">Reference proteome</keyword>
<evidence type="ECO:0000313" key="2">
    <source>
        <dbReference type="Proteomes" id="UP000183987"/>
    </source>
</evidence>
<evidence type="ECO:0000313" key="1">
    <source>
        <dbReference type="EMBL" id="SHF67936.1"/>
    </source>
</evidence>
<dbReference type="AlphaFoldDB" id="A0A1M5DM01"/>
<gene>
    <name evidence="1" type="ORF">SAMN05444339_11052</name>
</gene>
<name>A0A1M5DM01_LOKAT</name>
<dbReference type="Proteomes" id="UP000183987">
    <property type="component" value="Unassembled WGS sequence"/>
</dbReference>
<proteinExistence type="predicted"/>
<reference evidence="2" key="1">
    <citation type="submission" date="2016-11" db="EMBL/GenBank/DDBJ databases">
        <authorList>
            <person name="Varghese N."/>
            <person name="Submissions S."/>
        </authorList>
    </citation>
    <scope>NUCLEOTIDE SEQUENCE [LARGE SCALE GENOMIC DNA]</scope>
    <source>
        <strain evidence="2">DSM 29326</strain>
    </source>
</reference>